<dbReference type="RefSeq" id="WP_100770390.1">
    <property type="nucleotide sequence ID" value="NZ_PIQN01000003.1"/>
</dbReference>
<dbReference type="CDD" id="cd01066">
    <property type="entry name" value="APP_MetAP"/>
    <property type="match status" value="1"/>
</dbReference>
<organism evidence="3 4">
    <name type="scientific">Rhizobium sullae</name>
    <name type="common">Rhizobium hedysari</name>
    <dbReference type="NCBI Taxonomy" id="50338"/>
    <lineage>
        <taxon>Bacteria</taxon>
        <taxon>Pseudomonadati</taxon>
        <taxon>Pseudomonadota</taxon>
        <taxon>Alphaproteobacteria</taxon>
        <taxon>Hyphomicrobiales</taxon>
        <taxon>Rhizobiaceae</taxon>
        <taxon>Rhizobium/Agrobacterium group</taxon>
        <taxon>Rhizobium</taxon>
    </lineage>
</organism>
<feature type="domain" description="Peptidase M24" evidence="1">
    <location>
        <begin position="157"/>
        <end position="366"/>
    </location>
</feature>
<dbReference type="AlphaFoldDB" id="A0A2N0DEX2"/>
<sequence>MDGNPFTGGEIARRLDAVRTGLAEQELDAAVFASPENVFYLTGLDHWGYFAPHLLVVPLEGEPTLITRAMERVTIESHVRAAGFRGHSDSETAADLASRVLGEKGFAGKRIGLEYWTAGLSHGLALRLKSLVSADWRDVSGLVDRLRLVKSAEEQVLMRRAAAITDLGAAAAIEMITDGADERDVAAACIAAMTRAGGHVPGFGPFIRPASRLGEEHTTWGGGQYRKGEPVFVELSGCISRYHAPLGRLIRLGGISDADARMADVTARAFNAVLGALKPGALARDVYAAWQGAADDAGLSHYRRHHCGYCVGVGQPPSWTGGNSVTGLRHDSDLEIRTGMSFHILSWLMGTGQGDDFVSNTVLLTEDGPEVLTRTPLGPIVR</sequence>
<evidence type="ECO:0000259" key="2">
    <source>
        <dbReference type="Pfam" id="PF01321"/>
    </source>
</evidence>
<evidence type="ECO:0000259" key="1">
    <source>
        <dbReference type="Pfam" id="PF00557"/>
    </source>
</evidence>
<dbReference type="SUPFAM" id="SSF55920">
    <property type="entry name" value="Creatinase/aminopeptidase"/>
    <property type="match status" value="1"/>
</dbReference>
<dbReference type="SUPFAM" id="SSF53092">
    <property type="entry name" value="Creatinase/prolidase N-terminal domain"/>
    <property type="match status" value="1"/>
</dbReference>
<keyword evidence="3" id="KW-0031">Aminopeptidase</keyword>
<dbReference type="EMBL" id="PIQN01000003">
    <property type="protein sequence ID" value="PKA44649.1"/>
    <property type="molecule type" value="Genomic_DNA"/>
</dbReference>
<dbReference type="Gene3D" id="3.40.350.10">
    <property type="entry name" value="Creatinase/prolidase N-terminal domain"/>
    <property type="match status" value="1"/>
</dbReference>
<evidence type="ECO:0000313" key="3">
    <source>
        <dbReference type="EMBL" id="PKA44649.1"/>
    </source>
</evidence>
<feature type="domain" description="Creatinase N-terminal" evidence="2">
    <location>
        <begin position="14"/>
        <end position="149"/>
    </location>
</feature>
<keyword evidence="3" id="KW-0645">Protease</keyword>
<evidence type="ECO:0000313" key="4">
    <source>
        <dbReference type="Proteomes" id="UP000232164"/>
    </source>
</evidence>
<dbReference type="InterPro" id="IPR029149">
    <property type="entry name" value="Creatin/AminoP/Spt16_N"/>
</dbReference>
<dbReference type="InterPro" id="IPR050659">
    <property type="entry name" value="Peptidase_M24B"/>
</dbReference>
<dbReference type="InterPro" id="IPR000994">
    <property type="entry name" value="Pept_M24"/>
</dbReference>
<dbReference type="Pfam" id="PF00557">
    <property type="entry name" value="Peptidase_M24"/>
    <property type="match status" value="1"/>
</dbReference>
<dbReference type="PANTHER" id="PTHR46112">
    <property type="entry name" value="AMINOPEPTIDASE"/>
    <property type="match status" value="1"/>
</dbReference>
<keyword evidence="3" id="KW-0378">Hydrolase</keyword>
<gene>
    <name evidence="3" type="ORF">CWR43_01970</name>
</gene>
<dbReference type="STRING" id="1041146.GCA_000427985_05498"/>
<dbReference type="Pfam" id="PF01321">
    <property type="entry name" value="Creatinase_N"/>
    <property type="match status" value="1"/>
</dbReference>
<reference evidence="3 4" key="1">
    <citation type="submission" date="2017-11" db="EMBL/GenBank/DDBJ databases">
        <authorList>
            <person name="Han C.G."/>
        </authorList>
    </citation>
    <scope>NUCLEOTIDE SEQUENCE [LARGE SCALE GENOMIC DNA]</scope>
    <source>
        <strain evidence="3 4">HCNT1</strain>
    </source>
</reference>
<dbReference type="PANTHER" id="PTHR46112:SF2">
    <property type="entry name" value="XAA-PRO AMINOPEPTIDASE P-RELATED"/>
    <property type="match status" value="1"/>
</dbReference>
<dbReference type="InterPro" id="IPR036005">
    <property type="entry name" value="Creatinase/aminopeptidase-like"/>
</dbReference>
<protein>
    <submittedName>
        <fullName evidence="3">Aminopeptidase P family protein</fullName>
    </submittedName>
</protein>
<reference evidence="3 4" key="2">
    <citation type="submission" date="2017-12" db="EMBL/GenBank/DDBJ databases">
        <title>Genome sequence of Rhizobium sullae HCNT1 isolated from Sulla coronaria nodules and featuring peculiar denitrification phenotypes.</title>
        <authorList>
            <person name="De Diego-Diaz B."/>
            <person name="Treu L."/>
            <person name="Campanaro S."/>
            <person name="Da Silva Duarte V."/>
            <person name="Basaglia M."/>
            <person name="Favaro L."/>
            <person name="Casella S."/>
            <person name="Squartini A."/>
        </authorList>
    </citation>
    <scope>NUCLEOTIDE SEQUENCE [LARGE SCALE GENOMIC DNA]</scope>
    <source>
        <strain evidence="3 4">HCNT1</strain>
    </source>
</reference>
<comment type="caution">
    <text evidence="3">The sequence shown here is derived from an EMBL/GenBank/DDBJ whole genome shotgun (WGS) entry which is preliminary data.</text>
</comment>
<dbReference type="InterPro" id="IPR000587">
    <property type="entry name" value="Creatinase_N"/>
</dbReference>
<accession>A0A2N0DEX2</accession>
<dbReference type="GO" id="GO:0004177">
    <property type="term" value="F:aminopeptidase activity"/>
    <property type="evidence" value="ECO:0007669"/>
    <property type="project" value="UniProtKB-KW"/>
</dbReference>
<name>A0A2N0DEX2_RHISU</name>
<proteinExistence type="predicted"/>
<dbReference type="Proteomes" id="UP000232164">
    <property type="component" value="Unassembled WGS sequence"/>
</dbReference>
<dbReference type="Gene3D" id="3.90.230.10">
    <property type="entry name" value="Creatinase/methionine aminopeptidase superfamily"/>
    <property type="match status" value="1"/>
</dbReference>